<protein>
    <submittedName>
        <fullName evidence="2">DUF1772 domain-containing protein</fullName>
    </submittedName>
</protein>
<feature type="transmembrane region" description="Helical" evidence="1">
    <location>
        <begin position="154"/>
        <end position="174"/>
    </location>
</feature>
<dbReference type="RefSeq" id="WP_157306558.1">
    <property type="nucleotide sequence ID" value="NZ_WRXN01000005.1"/>
</dbReference>
<name>A0A7K1U444_9BACT</name>
<keyword evidence="1" id="KW-0812">Transmembrane</keyword>
<feature type="transmembrane region" description="Helical" evidence="1">
    <location>
        <begin position="65"/>
        <end position="85"/>
    </location>
</feature>
<feature type="transmembrane region" description="Helical" evidence="1">
    <location>
        <begin position="12"/>
        <end position="38"/>
    </location>
</feature>
<gene>
    <name evidence="2" type="ORF">GO493_12720</name>
</gene>
<keyword evidence="3" id="KW-1185">Reference proteome</keyword>
<dbReference type="EMBL" id="WRXN01000005">
    <property type="protein sequence ID" value="MVT09128.1"/>
    <property type="molecule type" value="Genomic_DNA"/>
</dbReference>
<dbReference type="Pfam" id="PF08592">
    <property type="entry name" value="Anthrone_oxy"/>
    <property type="match status" value="1"/>
</dbReference>
<evidence type="ECO:0000313" key="3">
    <source>
        <dbReference type="Proteomes" id="UP000461730"/>
    </source>
</evidence>
<evidence type="ECO:0000256" key="1">
    <source>
        <dbReference type="SAM" id="Phobius"/>
    </source>
</evidence>
<proteinExistence type="predicted"/>
<accession>A0A7K1U444</accession>
<comment type="caution">
    <text evidence="2">The sequence shown here is derived from an EMBL/GenBank/DDBJ whole genome shotgun (WGS) entry which is preliminary data.</text>
</comment>
<reference evidence="2 3" key="1">
    <citation type="submission" date="2019-12" db="EMBL/GenBank/DDBJ databases">
        <title>Chitinophaga sp. strain ysch24 (GDMCC 1.1355), whole genome shotgun sequence.</title>
        <authorList>
            <person name="Zhang X."/>
        </authorList>
    </citation>
    <scope>NUCLEOTIDE SEQUENCE [LARGE SCALE GENOMIC DNA]</scope>
    <source>
        <strain evidence="3">ysch24</strain>
    </source>
</reference>
<feature type="transmembrane region" description="Helical" evidence="1">
    <location>
        <begin position="97"/>
        <end position="117"/>
    </location>
</feature>
<keyword evidence="1" id="KW-0472">Membrane</keyword>
<sequence>MKTLLTSTVGGIDLSLSNITLTITTTATALMAGLFFAYSCSVNPGLARLADTSYLAAMQSINRAILNPFFLIPFVGLVLLLPFTAYLEYTSPVSPRFLLLAAAAITYIWGVFGITMLKNVPLNEALDAFNIQAASVEDLTRQRLQFEEPWNRWHLIRTIAAVLTSVFTILACLFPSSSKI</sequence>
<dbReference type="AlphaFoldDB" id="A0A7K1U444"/>
<keyword evidence="1" id="KW-1133">Transmembrane helix</keyword>
<evidence type="ECO:0000313" key="2">
    <source>
        <dbReference type="EMBL" id="MVT09128.1"/>
    </source>
</evidence>
<dbReference type="InterPro" id="IPR013901">
    <property type="entry name" value="Anthrone_oxy"/>
</dbReference>
<organism evidence="2 3">
    <name type="scientific">Chitinophaga tropicalis</name>
    <dbReference type="NCBI Taxonomy" id="2683588"/>
    <lineage>
        <taxon>Bacteria</taxon>
        <taxon>Pseudomonadati</taxon>
        <taxon>Bacteroidota</taxon>
        <taxon>Chitinophagia</taxon>
        <taxon>Chitinophagales</taxon>
        <taxon>Chitinophagaceae</taxon>
        <taxon>Chitinophaga</taxon>
    </lineage>
</organism>
<dbReference type="Proteomes" id="UP000461730">
    <property type="component" value="Unassembled WGS sequence"/>
</dbReference>